<reference evidence="1" key="1">
    <citation type="journal article" date="2021" name="Proc. Natl. Acad. Sci. U.S.A.">
        <title>A Catalog of Tens of Thousands of Viruses from Human Metagenomes Reveals Hidden Associations with Chronic Diseases.</title>
        <authorList>
            <person name="Tisza M.J."/>
            <person name="Buck C.B."/>
        </authorList>
    </citation>
    <scope>NUCLEOTIDE SEQUENCE</scope>
    <source>
        <strain evidence="1">CtXYk3</strain>
    </source>
</reference>
<name>A0A8S5T553_9CAUD</name>
<evidence type="ECO:0000313" key="1">
    <source>
        <dbReference type="EMBL" id="DAF57906.1"/>
    </source>
</evidence>
<organism evidence="1">
    <name type="scientific">Siphoviridae sp. ctXYk3</name>
    <dbReference type="NCBI Taxonomy" id="2827886"/>
    <lineage>
        <taxon>Viruses</taxon>
        <taxon>Duplodnaviria</taxon>
        <taxon>Heunggongvirae</taxon>
        <taxon>Uroviricota</taxon>
        <taxon>Caudoviricetes</taxon>
    </lineage>
</organism>
<proteinExistence type="predicted"/>
<protein>
    <submittedName>
        <fullName evidence="1">Uncharacterized protein</fullName>
    </submittedName>
</protein>
<dbReference type="EMBL" id="BK032743">
    <property type="protein sequence ID" value="DAF57906.1"/>
    <property type="molecule type" value="Genomic_DNA"/>
</dbReference>
<sequence>MTNYDAIEQLTKLKGVCEQMGWSNNVKALEMAISTLKTPQLWTSPLLLRGAYNRK</sequence>
<accession>A0A8S5T553</accession>